<accession>A0A8X7P656</accession>
<dbReference type="InterPro" id="IPR000569">
    <property type="entry name" value="HECT_dom"/>
</dbReference>
<dbReference type="PROSITE" id="PS50237">
    <property type="entry name" value="HECT"/>
    <property type="match status" value="1"/>
</dbReference>
<dbReference type="GO" id="GO:0006511">
    <property type="term" value="P:ubiquitin-dependent protein catabolic process"/>
    <property type="evidence" value="ECO:0007669"/>
    <property type="project" value="TreeGrafter"/>
</dbReference>
<feature type="domain" description="HECT" evidence="7">
    <location>
        <begin position="51"/>
        <end position="132"/>
    </location>
</feature>
<comment type="pathway">
    <text evidence="2">Protein modification; protein ubiquitination.</text>
</comment>
<dbReference type="SUPFAM" id="SSF56204">
    <property type="entry name" value="Hect, E3 ligase catalytic domain"/>
    <property type="match status" value="1"/>
</dbReference>
<dbReference type="EMBL" id="JAAMPC010000046">
    <property type="protein sequence ID" value="KAG2244958.1"/>
    <property type="molecule type" value="Genomic_DNA"/>
</dbReference>
<gene>
    <name evidence="8" type="ORF">Bca52824_093227</name>
    <name evidence="9" type="ORF">Bca52824_093228</name>
</gene>
<comment type="catalytic activity">
    <reaction evidence="1">
        <text>S-ubiquitinyl-[E2 ubiquitin-conjugating enzyme]-L-cysteine + [acceptor protein]-L-lysine = [E2 ubiquitin-conjugating enzyme]-L-cysteine + N(6)-ubiquitinyl-[acceptor protein]-L-lysine.</text>
        <dbReference type="EC" id="2.3.2.26"/>
    </reaction>
</comment>
<dbReference type="OrthoDB" id="1733113at2759"/>
<protein>
    <recommendedName>
        <fullName evidence="3">HECT-type E3 ubiquitin transferase</fullName>
        <ecNumber evidence="3">2.3.2.26</ecNumber>
    </recommendedName>
</protein>
<dbReference type="PANTHER" id="PTHR11254">
    <property type="entry name" value="HECT DOMAIN UBIQUITIN-PROTEIN LIGASE"/>
    <property type="match status" value="1"/>
</dbReference>
<organism evidence="8 10">
    <name type="scientific">Brassica carinata</name>
    <name type="common">Ethiopian mustard</name>
    <name type="synonym">Abyssinian cabbage</name>
    <dbReference type="NCBI Taxonomy" id="52824"/>
    <lineage>
        <taxon>Eukaryota</taxon>
        <taxon>Viridiplantae</taxon>
        <taxon>Streptophyta</taxon>
        <taxon>Embryophyta</taxon>
        <taxon>Tracheophyta</taxon>
        <taxon>Spermatophyta</taxon>
        <taxon>Magnoliopsida</taxon>
        <taxon>eudicotyledons</taxon>
        <taxon>Gunneridae</taxon>
        <taxon>Pentapetalae</taxon>
        <taxon>rosids</taxon>
        <taxon>malvids</taxon>
        <taxon>Brassicales</taxon>
        <taxon>Brassicaceae</taxon>
        <taxon>Brassiceae</taxon>
        <taxon>Brassica</taxon>
    </lineage>
</organism>
<sequence length="200" mass="22781">MFVETKEEETLDIHIDRSELLDQSISQIADATAIHGDISVRFKREEAFGDGVLLEWFFVISKEIFDPERKLFTVSPDDCRRYRPNPASYVDEDHLKKFKVAGLIIALAIKHGVQVGILLDPIFFLNLAGKSIEHQSCSRILEMSEEAFDAMKLTFSVEIEEEKGKMVEIPLCENVVRKTEDRAPFRQTCGRTSEAVCGRI</sequence>
<dbReference type="InterPro" id="IPR035983">
    <property type="entry name" value="Hect_E3_ubiquitin_ligase"/>
</dbReference>
<dbReference type="InterPro" id="IPR050409">
    <property type="entry name" value="E3_ubiq-protein_ligase"/>
</dbReference>
<dbReference type="GO" id="GO:0061630">
    <property type="term" value="F:ubiquitin protein ligase activity"/>
    <property type="evidence" value="ECO:0007669"/>
    <property type="project" value="UniProtKB-EC"/>
</dbReference>
<evidence type="ECO:0000313" key="10">
    <source>
        <dbReference type="Proteomes" id="UP000886595"/>
    </source>
</evidence>
<evidence type="ECO:0000313" key="8">
    <source>
        <dbReference type="EMBL" id="KAG2244957.1"/>
    </source>
</evidence>
<dbReference type="PANTHER" id="PTHR11254:SF424">
    <property type="entry name" value="E3 UBIQUITIN-PROTEIN LIGASE UPL5"/>
    <property type="match status" value="1"/>
</dbReference>
<dbReference type="Pfam" id="PF00632">
    <property type="entry name" value="HECT"/>
    <property type="match status" value="1"/>
</dbReference>
<evidence type="ECO:0000256" key="1">
    <source>
        <dbReference type="ARBA" id="ARBA00000885"/>
    </source>
</evidence>
<reference evidence="8 10" key="1">
    <citation type="submission" date="2020-02" db="EMBL/GenBank/DDBJ databases">
        <authorList>
            <person name="Ma Q."/>
            <person name="Huang Y."/>
            <person name="Song X."/>
            <person name="Pei D."/>
        </authorList>
    </citation>
    <scope>NUCLEOTIDE SEQUENCE [LARGE SCALE GENOMIC DNA]</scope>
    <source>
        <strain evidence="8">Sxm20200214</strain>
        <tissue evidence="8">Leaf</tissue>
    </source>
</reference>
<comment type="caution">
    <text evidence="6">Lacks conserved residue(s) required for the propagation of feature annotation.</text>
</comment>
<evidence type="ECO:0000259" key="7">
    <source>
        <dbReference type="PROSITE" id="PS50237"/>
    </source>
</evidence>
<evidence type="ECO:0000256" key="3">
    <source>
        <dbReference type="ARBA" id="ARBA00012485"/>
    </source>
</evidence>
<dbReference type="EC" id="2.3.2.26" evidence="3"/>
<dbReference type="GO" id="GO:0005737">
    <property type="term" value="C:cytoplasm"/>
    <property type="evidence" value="ECO:0007669"/>
    <property type="project" value="TreeGrafter"/>
</dbReference>
<dbReference type="EMBL" id="JAAMPC010000046">
    <property type="protein sequence ID" value="KAG2244957.1"/>
    <property type="molecule type" value="Genomic_DNA"/>
</dbReference>
<evidence type="ECO:0000313" key="9">
    <source>
        <dbReference type="EMBL" id="KAG2244958.1"/>
    </source>
</evidence>
<dbReference type="Proteomes" id="UP000886595">
    <property type="component" value="Unassembled WGS sequence"/>
</dbReference>
<dbReference type="Gene3D" id="3.90.1750.10">
    <property type="entry name" value="Hect, E3 ligase catalytic domains"/>
    <property type="match status" value="1"/>
</dbReference>
<keyword evidence="4" id="KW-0808">Transferase</keyword>
<dbReference type="AlphaFoldDB" id="A0A8X7P656"/>
<name>A0A8X7P656_BRACI</name>
<evidence type="ECO:0000256" key="4">
    <source>
        <dbReference type="ARBA" id="ARBA00022679"/>
    </source>
</evidence>
<evidence type="ECO:0000256" key="6">
    <source>
        <dbReference type="PROSITE-ProRule" id="PRU00104"/>
    </source>
</evidence>
<comment type="caution">
    <text evidence="8">The sequence shown here is derived from an EMBL/GenBank/DDBJ whole genome shotgun (WGS) entry which is preliminary data.</text>
</comment>
<evidence type="ECO:0000256" key="5">
    <source>
        <dbReference type="ARBA" id="ARBA00022786"/>
    </source>
</evidence>
<proteinExistence type="predicted"/>
<keyword evidence="10" id="KW-1185">Reference proteome</keyword>
<keyword evidence="5 6" id="KW-0833">Ubl conjugation pathway</keyword>
<dbReference type="GO" id="GO:0000209">
    <property type="term" value="P:protein polyubiquitination"/>
    <property type="evidence" value="ECO:0007669"/>
    <property type="project" value="TreeGrafter"/>
</dbReference>
<evidence type="ECO:0000256" key="2">
    <source>
        <dbReference type="ARBA" id="ARBA00004906"/>
    </source>
</evidence>